<dbReference type="Proteomes" id="UP000005239">
    <property type="component" value="Unassembled WGS sequence"/>
</dbReference>
<dbReference type="AlphaFoldDB" id="A0A2A6CQ81"/>
<organism evidence="5 6">
    <name type="scientific">Pristionchus pacificus</name>
    <name type="common">Parasitic nematode worm</name>
    <dbReference type="NCBI Taxonomy" id="54126"/>
    <lineage>
        <taxon>Eukaryota</taxon>
        <taxon>Metazoa</taxon>
        <taxon>Ecdysozoa</taxon>
        <taxon>Nematoda</taxon>
        <taxon>Chromadorea</taxon>
        <taxon>Rhabditida</taxon>
        <taxon>Rhabditina</taxon>
        <taxon>Diplogasteromorpha</taxon>
        <taxon>Diplogasteroidea</taxon>
        <taxon>Neodiplogasteridae</taxon>
        <taxon>Pristionchus</taxon>
    </lineage>
</organism>
<evidence type="ECO:0000256" key="3">
    <source>
        <dbReference type="ARBA" id="ARBA00022525"/>
    </source>
</evidence>
<dbReference type="PANTHER" id="PTHR21700:SF3">
    <property type="entry name" value="TRANSTHYRETIN-LIKE PROTEIN 5"/>
    <property type="match status" value="1"/>
</dbReference>
<reference evidence="5" key="2">
    <citation type="submission" date="2022-06" db="UniProtKB">
        <authorList>
            <consortium name="EnsemblMetazoa"/>
        </authorList>
    </citation>
    <scope>IDENTIFICATION</scope>
    <source>
        <strain evidence="5">PS312</strain>
    </source>
</reference>
<dbReference type="GO" id="GO:0009986">
    <property type="term" value="C:cell surface"/>
    <property type="evidence" value="ECO:0007669"/>
    <property type="project" value="InterPro"/>
</dbReference>
<proteinExistence type="inferred from homology"/>
<dbReference type="OrthoDB" id="5837678at2759"/>
<dbReference type="Pfam" id="PF01060">
    <property type="entry name" value="TTR-52"/>
    <property type="match status" value="1"/>
</dbReference>
<keyword evidence="6" id="KW-1185">Reference proteome</keyword>
<accession>A0A8R1UYA2</accession>
<evidence type="ECO:0000313" key="5">
    <source>
        <dbReference type="EnsemblMetazoa" id="PPA41826.1"/>
    </source>
</evidence>
<evidence type="ECO:0000256" key="2">
    <source>
        <dbReference type="ARBA" id="ARBA00010112"/>
    </source>
</evidence>
<evidence type="ECO:0000313" key="6">
    <source>
        <dbReference type="Proteomes" id="UP000005239"/>
    </source>
</evidence>
<dbReference type="InterPro" id="IPR001534">
    <property type="entry name" value="Transthyretin-like"/>
</dbReference>
<keyword evidence="4" id="KW-0732">Signal</keyword>
<accession>A0A2A6CQ81</accession>
<comment type="similarity">
    <text evidence="2">Belongs to the nematode transthyretin-like family.</text>
</comment>
<protein>
    <submittedName>
        <fullName evidence="5">Uncharacterized protein</fullName>
    </submittedName>
</protein>
<evidence type="ECO:0000256" key="1">
    <source>
        <dbReference type="ARBA" id="ARBA00004613"/>
    </source>
</evidence>
<dbReference type="GO" id="GO:0005576">
    <property type="term" value="C:extracellular region"/>
    <property type="evidence" value="ECO:0007669"/>
    <property type="project" value="UniProtKB-SubCell"/>
</dbReference>
<sequence length="162" mass="17755">MKNMLPIVVSLIIASITTALPQSVGVRGQLMCGNAPLPDTEVTIWQYLADPETSGLATTKTDSSGYFSLSATVDSTMQLLPVVTIYPSCTSDQALLGKPSLCQREATYFIPPSYISTGMTLYNWYQMGTINMQVKQQNEQIQCSPSPFQGVNNVYGYITDYK</sequence>
<dbReference type="PANTHER" id="PTHR21700">
    <property type="entry name" value="TRANSTHYRETIN-LIKE FAMILY PROTEIN-RELATED"/>
    <property type="match status" value="1"/>
</dbReference>
<dbReference type="Gene3D" id="2.60.40.3330">
    <property type="match status" value="1"/>
</dbReference>
<name>A0A2A6CQ81_PRIPA</name>
<gene>
    <name evidence="5" type="primary">WBGene00280195</name>
</gene>
<reference evidence="6" key="1">
    <citation type="journal article" date="2008" name="Nat. Genet.">
        <title>The Pristionchus pacificus genome provides a unique perspective on nematode lifestyle and parasitism.</title>
        <authorList>
            <person name="Dieterich C."/>
            <person name="Clifton S.W."/>
            <person name="Schuster L.N."/>
            <person name="Chinwalla A."/>
            <person name="Delehaunty K."/>
            <person name="Dinkelacker I."/>
            <person name="Fulton L."/>
            <person name="Fulton R."/>
            <person name="Godfrey J."/>
            <person name="Minx P."/>
            <person name="Mitreva M."/>
            <person name="Roeseler W."/>
            <person name="Tian H."/>
            <person name="Witte H."/>
            <person name="Yang S.P."/>
            <person name="Wilson R.K."/>
            <person name="Sommer R.J."/>
        </authorList>
    </citation>
    <scope>NUCLEOTIDE SEQUENCE [LARGE SCALE GENOMIC DNA]</scope>
    <source>
        <strain evidence="6">PS312</strain>
    </source>
</reference>
<dbReference type="InterPro" id="IPR038479">
    <property type="entry name" value="Transthyretin-like_sf"/>
</dbReference>
<keyword evidence="3" id="KW-0964">Secreted</keyword>
<evidence type="ECO:0000256" key="4">
    <source>
        <dbReference type="ARBA" id="ARBA00022729"/>
    </source>
</evidence>
<comment type="subcellular location">
    <subcellularLocation>
        <location evidence="1">Secreted</location>
    </subcellularLocation>
</comment>
<dbReference type="EnsemblMetazoa" id="PPA41826.1">
    <property type="protein sequence ID" value="PPA41826.1"/>
    <property type="gene ID" value="WBGene00280195"/>
</dbReference>